<keyword evidence="8 11" id="KW-1133">Transmembrane helix</keyword>
<evidence type="ECO:0000256" key="5">
    <source>
        <dbReference type="ARBA" id="ARBA00022692"/>
    </source>
</evidence>
<keyword evidence="7" id="KW-0862">Zinc</keyword>
<protein>
    <submittedName>
        <fullName evidence="13">Site-2 protease family protein</fullName>
    </submittedName>
</protein>
<comment type="cofactor">
    <cofactor evidence="1">
        <name>Zn(2+)</name>
        <dbReference type="ChEBI" id="CHEBI:29105"/>
    </cofactor>
</comment>
<dbReference type="CDD" id="cd06163">
    <property type="entry name" value="S2P-M50_PDZ_RseP-like"/>
    <property type="match status" value="1"/>
</dbReference>
<dbReference type="RefSeq" id="WP_187241101.1">
    <property type="nucleotide sequence ID" value="NZ_BAAAOK010000011.1"/>
</dbReference>
<dbReference type="InterPro" id="IPR008915">
    <property type="entry name" value="Peptidase_M50"/>
</dbReference>
<dbReference type="PANTHER" id="PTHR42837">
    <property type="entry name" value="REGULATOR OF SIGMA-E PROTEASE RSEP"/>
    <property type="match status" value="1"/>
</dbReference>
<name>A0ABR7LH70_9ACTN</name>
<comment type="subcellular location">
    <subcellularLocation>
        <location evidence="2">Membrane</location>
        <topology evidence="2">Multi-pass membrane protein</topology>
    </subcellularLocation>
</comment>
<dbReference type="Pfam" id="PF17820">
    <property type="entry name" value="PDZ_6"/>
    <property type="match status" value="1"/>
</dbReference>
<evidence type="ECO:0000256" key="10">
    <source>
        <dbReference type="ARBA" id="ARBA00023136"/>
    </source>
</evidence>
<dbReference type="Gene3D" id="2.30.42.10">
    <property type="match status" value="1"/>
</dbReference>
<dbReference type="InterPro" id="IPR036034">
    <property type="entry name" value="PDZ_sf"/>
</dbReference>
<keyword evidence="9" id="KW-0482">Metalloprotease</keyword>
<organism evidence="13 14">
    <name type="scientific">Actinomadura alba</name>
    <dbReference type="NCBI Taxonomy" id="406431"/>
    <lineage>
        <taxon>Bacteria</taxon>
        <taxon>Bacillati</taxon>
        <taxon>Actinomycetota</taxon>
        <taxon>Actinomycetes</taxon>
        <taxon>Streptosporangiales</taxon>
        <taxon>Thermomonosporaceae</taxon>
        <taxon>Actinomadura</taxon>
    </lineage>
</organism>
<accession>A0ABR7LH70</accession>
<keyword evidence="6" id="KW-0378">Hydrolase</keyword>
<feature type="transmembrane region" description="Helical" evidence="11">
    <location>
        <begin position="369"/>
        <end position="390"/>
    </location>
</feature>
<reference evidence="13 14" key="1">
    <citation type="submission" date="2020-06" db="EMBL/GenBank/DDBJ databases">
        <title>Actinomadura xiongansis sp. nov., isolated from soil of Baiyangdian.</title>
        <authorList>
            <person name="Zhang X."/>
        </authorList>
    </citation>
    <scope>NUCLEOTIDE SEQUENCE [LARGE SCALE GENOMIC DNA]</scope>
    <source>
        <strain evidence="13 14">HBUM206468</strain>
    </source>
</reference>
<dbReference type="InterPro" id="IPR041489">
    <property type="entry name" value="PDZ_6"/>
</dbReference>
<dbReference type="Pfam" id="PF02163">
    <property type="entry name" value="Peptidase_M50"/>
    <property type="match status" value="1"/>
</dbReference>
<dbReference type="PANTHER" id="PTHR42837:SF2">
    <property type="entry name" value="MEMBRANE METALLOPROTEASE ARASP2, CHLOROPLASTIC-RELATED"/>
    <property type="match status" value="1"/>
</dbReference>
<evidence type="ECO:0000259" key="12">
    <source>
        <dbReference type="SMART" id="SM00228"/>
    </source>
</evidence>
<evidence type="ECO:0000256" key="4">
    <source>
        <dbReference type="ARBA" id="ARBA00022670"/>
    </source>
</evidence>
<comment type="similarity">
    <text evidence="3">Belongs to the peptidase M50B family.</text>
</comment>
<dbReference type="GO" id="GO:0006508">
    <property type="term" value="P:proteolysis"/>
    <property type="evidence" value="ECO:0007669"/>
    <property type="project" value="UniProtKB-KW"/>
</dbReference>
<evidence type="ECO:0000256" key="8">
    <source>
        <dbReference type="ARBA" id="ARBA00022989"/>
    </source>
</evidence>
<keyword evidence="5 11" id="KW-0812">Transmembrane</keyword>
<gene>
    <name evidence="13" type="ORF">HKK74_01590</name>
</gene>
<dbReference type="GO" id="GO:0008233">
    <property type="term" value="F:peptidase activity"/>
    <property type="evidence" value="ECO:0007669"/>
    <property type="project" value="UniProtKB-KW"/>
</dbReference>
<dbReference type="CDD" id="cd23081">
    <property type="entry name" value="cpPDZ_EcRseP-like"/>
    <property type="match status" value="1"/>
</dbReference>
<feature type="transmembrane region" description="Helical" evidence="11">
    <location>
        <begin position="307"/>
        <end position="330"/>
    </location>
</feature>
<dbReference type="EMBL" id="JABVEC010000001">
    <property type="protein sequence ID" value="MBC6464197.1"/>
    <property type="molecule type" value="Genomic_DNA"/>
</dbReference>
<evidence type="ECO:0000256" key="11">
    <source>
        <dbReference type="SAM" id="Phobius"/>
    </source>
</evidence>
<evidence type="ECO:0000256" key="2">
    <source>
        <dbReference type="ARBA" id="ARBA00004141"/>
    </source>
</evidence>
<keyword evidence="10 11" id="KW-0472">Membrane</keyword>
<keyword evidence="4 13" id="KW-0645">Protease</keyword>
<feature type="domain" description="PDZ" evidence="12">
    <location>
        <begin position="127"/>
        <end position="204"/>
    </location>
</feature>
<evidence type="ECO:0000256" key="3">
    <source>
        <dbReference type="ARBA" id="ARBA00007931"/>
    </source>
</evidence>
<proteinExistence type="inferred from homology"/>
<evidence type="ECO:0000313" key="14">
    <source>
        <dbReference type="Proteomes" id="UP000805614"/>
    </source>
</evidence>
<dbReference type="InterPro" id="IPR001478">
    <property type="entry name" value="PDZ"/>
</dbReference>
<evidence type="ECO:0000256" key="6">
    <source>
        <dbReference type="ARBA" id="ARBA00022801"/>
    </source>
</evidence>
<feature type="transmembrane region" description="Helical" evidence="11">
    <location>
        <begin position="97"/>
        <end position="122"/>
    </location>
</feature>
<evidence type="ECO:0000256" key="9">
    <source>
        <dbReference type="ARBA" id="ARBA00023049"/>
    </source>
</evidence>
<comment type="caution">
    <text evidence="13">The sequence shown here is derived from an EMBL/GenBank/DDBJ whole genome shotgun (WGS) entry which is preliminary data.</text>
</comment>
<dbReference type="SUPFAM" id="SSF50156">
    <property type="entry name" value="PDZ domain-like"/>
    <property type="match status" value="1"/>
</dbReference>
<dbReference type="SMART" id="SM00228">
    <property type="entry name" value="PDZ"/>
    <property type="match status" value="1"/>
</dbReference>
<evidence type="ECO:0000256" key="1">
    <source>
        <dbReference type="ARBA" id="ARBA00001947"/>
    </source>
</evidence>
<sequence length="397" mass="41671">MAYLFGVIAFIVALMVSVVLHEAGHFLAAKRFGMRATQFFVGFGPTLWSRHRGETEYGVKALPLGGFVKIAGYTPLESIAPEDEPRAFYRQPAGRRAVVIVAGVVMNFVLAFVLLVVLAMAVGLRTPGTGTTTVDAVSACVPARPQSACVASDPPSPAAEAGLRAGDKVVSLGGRPVADWEQLRRAIHAQPIGTPVPIVVERGGRRVELSVRPAKVGGGPFLGMTARVTGQGYERLGPMGASVFAIEGIGRVLGGIGTAVADLPAALPRLFSPERADTPGGQVGSVVGATQVSGQIFSAKDSWRDRIALFLSLVISVNVFLGALNVLPLLPLDGGHLSVLAYERARGVVMRLRGRPDPGNVDLAKLLPVTYIAVMLLIGLGVLLILADVFNPLTLPR</sequence>
<evidence type="ECO:0000313" key="13">
    <source>
        <dbReference type="EMBL" id="MBC6464197.1"/>
    </source>
</evidence>
<dbReference type="InterPro" id="IPR004387">
    <property type="entry name" value="Pept_M50_Zn"/>
</dbReference>
<keyword evidence="14" id="KW-1185">Reference proteome</keyword>
<evidence type="ECO:0000256" key="7">
    <source>
        <dbReference type="ARBA" id="ARBA00022833"/>
    </source>
</evidence>
<dbReference type="Proteomes" id="UP000805614">
    <property type="component" value="Unassembled WGS sequence"/>
</dbReference>